<sequence length="61" mass="6369">MCYPGGLTGLTLITIRLLRMSRDPTACVIDLIRLAIACDSADALSAHALVSGPSSPLRAKT</sequence>
<proteinExistence type="predicted"/>
<organism evidence="1 2">
    <name type="scientific">Streptomyces sviceus (strain ATCC 29083 / DSM 924 / JCM 4929 / NBRC 13980 / NCIMB 11184 / NRRL 5439 / UC 5370)</name>
    <dbReference type="NCBI Taxonomy" id="463191"/>
    <lineage>
        <taxon>Bacteria</taxon>
        <taxon>Bacillati</taxon>
        <taxon>Actinomycetota</taxon>
        <taxon>Actinomycetes</taxon>
        <taxon>Kitasatosporales</taxon>
        <taxon>Streptomycetaceae</taxon>
        <taxon>Streptomyces</taxon>
    </lineage>
</organism>
<gene>
    <name evidence="1" type="ORF">SSEG_02259</name>
</gene>
<evidence type="ECO:0000313" key="1">
    <source>
        <dbReference type="EMBL" id="EDY55679.1"/>
    </source>
</evidence>
<name>B5HS74_STRX2</name>
<evidence type="ECO:0000313" key="2">
    <source>
        <dbReference type="Proteomes" id="UP000002785"/>
    </source>
</evidence>
<reference evidence="1" key="1">
    <citation type="submission" date="2009-10" db="EMBL/GenBank/DDBJ databases">
        <title>The genome sequence of Streptomyces sviceus strain ATCC 29083.</title>
        <authorList>
            <consortium name="The Broad Institute Genome Sequencing Platform"/>
            <consortium name="Broad Institute Microbial Sequencing Center"/>
            <person name="Fischbach M."/>
            <person name="Godfrey P."/>
            <person name="Ward D."/>
            <person name="Young S."/>
            <person name="Zeng Q."/>
            <person name="Koehrsen M."/>
            <person name="Alvarado L."/>
            <person name="Berlin A.M."/>
            <person name="Bochicchio J."/>
            <person name="Borenstein D."/>
            <person name="Chapman S.B."/>
            <person name="Chen Z."/>
            <person name="Engels R."/>
            <person name="Freedman E."/>
            <person name="Gellesch M."/>
            <person name="Goldberg J."/>
            <person name="Griggs A."/>
            <person name="Gujja S."/>
            <person name="Heilman E.R."/>
            <person name="Heiman D.I."/>
            <person name="Hepburn T.A."/>
            <person name="Howarth C."/>
            <person name="Jen D."/>
            <person name="Larson L."/>
            <person name="Lewis B."/>
            <person name="Mehta T."/>
            <person name="Park D."/>
            <person name="Pearson M."/>
            <person name="Richards J."/>
            <person name="Roberts A."/>
            <person name="Saif S."/>
            <person name="Shea T.D."/>
            <person name="Shenoy N."/>
            <person name="Sisk P."/>
            <person name="Stolte C."/>
            <person name="Sykes S.N."/>
            <person name="Thomson T."/>
            <person name="Walk T."/>
            <person name="White J."/>
            <person name="Yandava C."/>
            <person name="Straight P."/>
            <person name="Clardy J."/>
            <person name="Hung D."/>
            <person name="Kolter R."/>
            <person name="Mekalanos J."/>
            <person name="Walker S."/>
            <person name="Walsh C.T."/>
            <person name="Wieland-Brown L.C."/>
            <person name="Haas B."/>
            <person name="Nusbaum C."/>
            <person name="Birren B."/>
        </authorList>
    </citation>
    <scope>NUCLEOTIDE SEQUENCE [LARGE SCALE GENOMIC DNA]</scope>
    <source>
        <strain evidence="1">ATCC 29083</strain>
    </source>
</reference>
<dbReference type="Proteomes" id="UP000002785">
    <property type="component" value="Chromosome"/>
</dbReference>
<dbReference type="EMBL" id="CM000951">
    <property type="protein sequence ID" value="EDY55679.1"/>
    <property type="molecule type" value="Genomic_DNA"/>
</dbReference>
<protein>
    <submittedName>
        <fullName evidence="1">Uncharacterized protein</fullName>
    </submittedName>
</protein>
<keyword evidence="2" id="KW-1185">Reference proteome</keyword>
<accession>B5HS74</accession>
<dbReference type="HOGENOM" id="CLU_2920981_0_0_11"/>
<dbReference type="AlphaFoldDB" id="B5HS74"/>